<keyword evidence="3" id="KW-1185">Reference proteome</keyword>
<dbReference type="Proteomes" id="UP000008061">
    <property type="component" value="Segment"/>
</dbReference>
<evidence type="ECO:0000313" key="3">
    <source>
        <dbReference type="Proteomes" id="UP000008061"/>
    </source>
</evidence>
<protein>
    <submittedName>
        <fullName evidence="2">Uncharacterized protein</fullName>
    </submittedName>
</protein>
<sequence length="112" mass="12864">MVLSNIIAAVPPHYFFGYNLSEWTELIAIVSAFLSLVSWLFKRVIIDPLMEKISDLGDSIKQLSATQNEDSNTFMQTLEKHTEELGEVKITMARHDEELRSLWKGRNKHGQD</sequence>
<evidence type="ECO:0000313" key="2">
    <source>
        <dbReference type="EMBL" id="AFU63108.1"/>
    </source>
</evidence>
<keyword evidence="1" id="KW-1133">Transmembrane helix</keyword>
<feature type="transmembrane region" description="Helical" evidence="1">
    <location>
        <begin position="23"/>
        <end position="41"/>
    </location>
</feature>
<dbReference type="EMBL" id="JX486088">
    <property type="protein sequence ID" value="AFU63108.1"/>
    <property type="molecule type" value="Genomic_DNA"/>
</dbReference>
<evidence type="ECO:0000256" key="1">
    <source>
        <dbReference type="SAM" id="Phobius"/>
    </source>
</evidence>
<reference evidence="2 3" key="1">
    <citation type="journal article" date="2012" name="Appl. Environ. Microbiol.">
        <title>Characterization of Two Virulent Phages of Lactobacillus plantarum.</title>
        <authorList>
            <person name="Briggiler Marco M."/>
            <person name="Garneau J.E."/>
            <person name="Tremblay D."/>
            <person name="Quiberoni A."/>
            <person name="Moineau S."/>
        </authorList>
    </citation>
    <scope>NUCLEOTIDE SEQUENCE [LARGE SCALE GENOMIC DNA]</scope>
</reference>
<proteinExistence type="predicted"/>
<gene>
    <name evidence="2" type="ORF">8014-B2_0041</name>
</gene>
<keyword evidence="1" id="KW-0472">Membrane</keyword>
<keyword evidence="1" id="KW-0812">Transmembrane</keyword>
<name>K4I0E7_9CAUD</name>
<organism evidence="2 3">
    <name type="scientific">Lactobacillus phage ATCC 8014-B2</name>
    <dbReference type="NCBI Taxonomy" id="1225795"/>
    <lineage>
        <taxon>Viruses</taxon>
        <taxon>Duplodnaviria</taxon>
        <taxon>Heunggongvirae</taxon>
        <taxon>Uroviricota</taxon>
        <taxon>Caudoviricetes</taxon>
        <taxon>Tybeckvirinae</taxon>
        <taxon>Douglaswolinvirus</taxon>
        <taxon>Douglaswolinvirus B2</taxon>
    </lineage>
</organism>
<accession>K4I0E7</accession>